<evidence type="ECO:0000313" key="2">
    <source>
        <dbReference type="Proteomes" id="UP000653472"/>
    </source>
</evidence>
<proteinExistence type="predicted"/>
<keyword evidence="2" id="KW-1185">Reference proteome</keyword>
<comment type="caution">
    <text evidence="1">The sequence shown here is derived from an EMBL/GenBank/DDBJ whole genome shotgun (WGS) entry which is preliminary data.</text>
</comment>
<reference evidence="1" key="1">
    <citation type="submission" date="2020-03" db="EMBL/GenBank/DDBJ databases">
        <title>Solimonas marina sp. nov., isolated from deep seawater of the Pacific Ocean.</title>
        <authorList>
            <person name="Liu X."/>
            <person name="Lai Q."/>
            <person name="Sun F."/>
            <person name="Gai Y."/>
            <person name="Li G."/>
            <person name="Shao Z."/>
        </authorList>
    </citation>
    <scope>NUCLEOTIDE SEQUENCE</scope>
    <source>
        <strain evidence="1">C16B3</strain>
    </source>
</reference>
<sequence>MNQFSEWSRCAIIALAIIAGVVSTSSRSADATPGDFVAATQAAYVDARPQLENSPFHRPLSIDSEQSGARLTGSIEARLDAPFADVAKSLSDADGWCRIMLLMPNIADCHGTADRYAHALSVGLVRKFDDAPRAATPVRFSFDVDAQPDGLQVSLEAPNGPLGTRNYRIRLQAVPVADGQTFITLRYSDEYGWAARMAARVYMATSGADKIGFSSSGTSADGKPQYVGGLRGAIERNAMRCYLAIETYLSTAKLDDDARFGAALQRWTQAIAEYPAQLAEEDIDAYRRAKLRDAAAAASDAGASS</sequence>
<dbReference type="RefSeq" id="WP_168149221.1">
    <property type="nucleotide sequence ID" value="NZ_JAAVXB010000010.1"/>
</dbReference>
<organism evidence="1 2">
    <name type="scientific">Solimonas marina</name>
    <dbReference type="NCBI Taxonomy" id="2714601"/>
    <lineage>
        <taxon>Bacteria</taxon>
        <taxon>Pseudomonadati</taxon>
        <taxon>Pseudomonadota</taxon>
        <taxon>Gammaproteobacteria</taxon>
        <taxon>Nevskiales</taxon>
        <taxon>Nevskiaceae</taxon>
        <taxon>Solimonas</taxon>
    </lineage>
</organism>
<gene>
    <name evidence="1" type="ORF">G7Y82_16440</name>
</gene>
<dbReference type="AlphaFoldDB" id="A0A970BA10"/>
<protein>
    <submittedName>
        <fullName evidence="1">Uncharacterized protein</fullName>
    </submittedName>
</protein>
<dbReference type="EMBL" id="JAAVXB010000010">
    <property type="protein sequence ID" value="NKF23904.1"/>
    <property type="molecule type" value="Genomic_DNA"/>
</dbReference>
<dbReference type="SUPFAM" id="SSF55961">
    <property type="entry name" value="Bet v1-like"/>
    <property type="match status" value="1"/>
</dbReference>
<name>A0A970BA10_9GAMM</name>
<dbReference type="Proteomes" id="UP000653472">
    <property type="component" value="Unassembled WGS sequence"/>
</dbReference>
<evidence type="ECO:0000313" key="1">
    <source>
        <dbReference type="EMBL" id="NKF23904.1"/>
    </source>
</evidence>
<accession>A0A970BA10</accession>